<comment type="pathway">
    <text evidence="1">Cofactor biosynthesis; molybdopterin biosynthesis.</text>
</comment>
<keyword evidence="4" id="KW-0547">Nucleotide-binding</keyword>
<dbReference type="CDD" id="cd00757">
    <property type="entry name" value="ThiF_MoeB_HesA_family"/>
    <property type="match status" value="1"/>
</dbReference>
<evidence type="ECO:0000256" key="11">
    <source>
        <dbReference type="ARBA" id="ARBA00075110"/>
    </source>
</evidence>
<evidence type="ECO:0000256" key="3">
    <source>
        <dbReference type="ARBA" id="ARBA00022679"/>
    </source>
</evidence>
<dbReference type="NCBIfam" id="NF004281">
    <property type="entry name" value="PRK05690.1"/>
    <property type="match status" value="1"/>
</dbReference>
<dbReference type="OrthoDB" id="9804286at2"/>
<dbReference type="PANTHER" id="PTHR10953">
    <property type="entry name" value="UBIQUITIN-ACTIVATING ENZYME E1"/>
    <property type="match status" value="1"/>
</dbReference>
<evidence type="ECO:0000256" key="1">
    <source>
        <dbReference type="ARBA" id="ARBA00005046"/>
    </source>
</evidence>
<feature type="domain" description="THIF-type NAD/FAD binding fold" evidence="14">
    <location>
        <begin position="9"/>
        <end position="243"/>
    </location>
</feature>
<proteinExistence type="inferred from homology"/>
<comment type="function">
    <text evidence="7">Catalyzes the adenylation by ATP of the carboxyl group of the C-terminal glycine of sulfur carrier protein MoaD.</text>
</comment>
<evidence type="ECO:0000256" key="13">
    <source>
        <dbReference type="ARBA" id="ARBA00078531"/>
    </source>
</evidence>
<comment type="caution">
    <text evidence="15">The sequence shown here is derived from an EMBL/GenBank/DDBJ whole genome shotgun (WGS) entry which is preliminary data.</text>
</comment>
<dbReference type="SUPFAM" id="SSF69572">
    <property type="entry name" value="Activating enzymes of the ubiquitin-like proteins"/>
    <property type="match status" value="1"/>
</dbReference>
<dbReference type="EC" id="2.7.7.80" evidence="9"/>
<keyword evidence="3 15" id="KW-0808">Transferase</keyword>
<evidence type="ECO:0000256" key="7">
    <source>
        <dbReference type="ARBA" id="ARBA00055169"/>
    </source>
</evidence>
<evidence type="ECO:0000313" key="16">
    <source>
        <dbReference type="Proteomes" id="UP000190896"/>
    </source>
</evidence>
<dbReference type="Proteomes" id="UP000190896">
    <property type="component" value="Unassembled WGS sequence"/>
</dbReference>
<evidence type="ECO:0000256" key="5">
    <source>
        <dbReference type="ARBA" id="ARBA00022840"/>
    </source>
</evidence>
<dbReference type="PANTHER" id="PTHR10953:SF102">
    <property type="entry name" value="ADENYLYLTRANSFERASE AND SULFURTRANSFERASE MOCS3"/>
    <property type="match status" value="1"/>
</dbReference>
<evidence type="ECO:0000259" key="14">
    <source>
        <dbReference type="Pfam" id="PF00899"/>
    </source>
</evidence>
<reference evidence="15 16" key="1">
    <citation type="submission" date="2016-11" db="EMBL/GenBank/DDBJ databases">
        <title>Mixed transmission modes and dynamic genome evolution in an obligate animal-bacterial symbiosis.</title>
        <authorList>
            <person name="Russell S.L."/>
            <person name="Corbett-Detig R.B."/>
            <person name="Cavanaugh C.M."/>
        </authorList>
    </citation>
    <scope>NUCLEOTIDE SEQUENCE [LARGE SCALE GENOMIC DNA]</scope>
    <source>
        <strain evidence="15">Se-Cadez</strain>
    </source>
</reference>
<dbReference type="RefSeq" id="WP_078485578.1">
    <property type="nucleotide sequence ID" value="NZ_MPRJ01000002.1"/>
</dbReference>
<comment type="catalytic activity">
    <reaction evidence="6">
        <text>[molybdopterin-synthase sulfur-carrier protein]-C-terminal Gly-Gly + ATP + H(+) = [molybdopterin-synthase sulfur-carrier protein]-C-terminal Gly-Gly-AMP + diphosphate</text>
        <dbReference type="Rhea" id="RHEA:43616"/>
        <dbReference type="Rhea" id="RHEA-COMP:12159"/>
        <dbReference type="Rhea" id="RHEA-COMP:12202"/>
        <dbReference type="ChEBI" id="CHEBI:15378"/>
        <dbReference type="ChEBI" id="CHEBI:30616"/>
        <dbReference type="ChEBI" id="CHEBI:33019"/>
        <dbReference type="ChEBI" id="CHEBI:90618"/>
        <dbReference type="ChEBI" id="CHEBI:90778"/>
        <dbReference type="EC" id="2.7.7.80"/>
    </reaction>
</comment>
<evidence type="ECO:0000256" key="12">
    <source>
        <dbReference type="ARBA" id="ARBA00075328"/>
    </source>
</evidence>
<comment type="similarity">
    <text evidence="2">Belongs to the HesA/MoeB/ThiF family.</text>
</comment>
<dbReference type="GO" id="GO:0004792">
    <property type="term" value="F:thiosulfate-cyanide sulfurtransferase activity"/>
    <property type="evidence" value="ECO:0007669"/>
    <property type="project" value="TreeGrafter"/>
</dbReference>
<protein>
    <recommendedName>
        <fullName evidence="10">Molybdopterin-synthase adenylyltransferase</fullName>
        <ecNumber evidence="9">2.7.7.80</ecNumber>
    </recommendedName>
    <alternativeName>
        <fullName evidence="13">MoaD protein adenylase</fullName>
    </alternativeName>
    <alternativeName>
        <fullName evidence="11">Molybdopterin-converting factor subunit 1 adenylase</fullName>
    </alternativeName>
    <alternativeName>
        <fullName evidence="12">Sulfur carrier protein MoaD adenylyltransferase</fullName>
    </alternativeName>
</protein>
<evidence type="ECO:0000313" key="15">
    <source>
        <dbReference type="EMBL" id="OOZ37782.1"/>
    </source>
</evidence>
<dbReference type="InterPro" id="IPR000594">
    <property type="entry name" value="ThiF_NAD_FAD-bd"/>
</dbReference>
<evidence type="ECO:0000256" key="8">
    <source>
        <dbReference type="ARBA" id="ARBA00063809"/>
    </source>
</evidence>
<evidence type="ECO:0000256" key="9">
    <source>
        <dbReference type="ARBA" id="ARBA00066884"/>
    </source>
</evidence>
<dbReference type="GO" id="GO:0008146">
    <property type="term" value="F:sulfotransferase activity"/>
    <property type="evidence" value="ECO:0007669"/>
    <property type="project" value="TreeGrafter"/>
</dbReference>
<keyword evidence="15" id="KW-0548">Nucleotidyltransferase</keyword>
<keyword evidence="5" id="KW-0067">ATP-binding</keyword>
<dbReference type="InterPro" id="IPR035985">
    <property type="entry name" value="Ubiquitin-activating_enz"/>
</dbReference>
<name>A0A1T2KY75_9GAMM</name>
<evidence type="ECO:0000256" key="2">
    <source>
        <dbReference type="ARBA" id="ARBA00009919"/>
    </source>
</evidence>
<dbReference type="GO" id="GO:0005524">
    <property type="term" value="F:ATP binding"/>
    <property type="evidence" value="ECO:0007669"/>
    <property type="project" value="UniProtKB-KW"/>
</dbReference>
<dbReference type="EMBL" id="MPRJ01000002">
    <property type="protein sequence ID" value="OOZ37782.1"/>
    <property type="molecule type" value="Genomic_DNA"/>
</dbReference>
<dbReference type="GO" id="GO:0061605">
    <property type="term" value="F:molybdopterin-synthase adenylyltransferase activity"/>
    <property type="evidence" value="ECO:0007669"/>
    <property type="project" value="UniProtKB-EC"/>
</dbReference>
<dbReference type="Gene3D" id="3.40.50.720">
    <property type="entry name" value="NAD(P)-binding Rossmann-like Domain"/>
    <property type="match status" value="1"/>
</dbReference>
<comment type="subunit">
    <text evidence="8">Homodimer. Forms a stable heterotetrameric complex of 2 MoeB and 2 MoaD during adenylation of MoaD.</text>
</comment>
<dbReference type="InterPro" id="IPR045886">
    <property type="entry name" value="ThiF/MoeB/HesA"/>
</dbReference>
<organism evidence="15 16">
    <name type="scientific">Solemya velesiana gill symbiont</name>
    <dbReference type="NCBI Taxonomy" id="1918948"/>
    <lineage>
        <taxon>Bacteria</taxon>
        <taxon>Pseudomonadati</taxon>
        <taxon>Pseudomonadota</taxon>
        <taxon>Gammaproteobacteria</taxon>
        <taxon>sulfur-oxidizing symbionts</taxon>
    </lineage>
</organism>
<dbReference type="FunFam" id="3.40.50.720:FF:000033">
    <property type="entry name" value="Adenylyltransferase and sulfurtransferase MOCS3"/>
    <property type="match status" value="1"/>
</dbReference>
<evidence type="ECO:0000256" key="6">
    <source>
        <dbReference type="ARBA" id="ARBA00052218"/>
    </source>
</evidence>
<dbReference type="Pfam" id="PF00899">
    <property type="entry name" value="ThiF"/>
    <property type="match status" value="1"/>
</dbReference>
<dbReference type="AlphaFoldDB" id="A0A1T2KY75"/>
<gene>
    <name evidence="15" type="ORF">BOW51_00510</name>
</gene>
<sequence length="250" mass="26802">MNDDQLLRYSRQIMLPSIGIEGQEKLLNARVLIIGMGGLGSPVAMYLAAAGIGHLTLVDFDKVDLSNLQRQITHFTGDIGTPKVESAKQTLEQINPECDIETINRALMDNDLAEQAAKADLVLDCCDNFATRFAINEACVATSTPLVSGAAIRLEGHISVFVPGPNEPCYRCLYGGEGEIEETCSENGVLASVVGIIGSIQATEAIKVLTGAGTPLNGKLMILDALEMQWRTLKLKADLQCPVCSGREQP</sequence>
<keyword evidence="16" id="KW-1185">Reference proteome</keyword>
<evidence type="ECO:0000256" key="4">
    <source>
        <dbReference type="ARBA" id="ARBA00022741"/>
    </source>
</evidence>
<dbReference type="GO" id="GO:0008641">
    <property type="term" value="F:ubiquitin-like modifier activating enzyme activity"/>
    <property type="evidence" value="ECO:0007669"/>
    <property type="project" value="InterPro"/>
</dbReference>
<dbReference type="GO" id="GO:0005829">
    <property type="term" value="C:cytosol"/>
    <property type="evidence" value="ECO:0007669"/>
    <property type="project" value="TreeGrafter"/>
</dbReference>
<accession>A0A1T2KY75</accession>
<evidence type="ECO:0000256" key="10">
    <source>
        <dbReference type="ARBA" id="ARBA00073635"/>
    </source>
</evidence>